<sequence length="408" mass="44591">MSKDLQRSYAPLRHPILKVPYLTFELLTALVRVPYWALISIPRGWRPRKSWGWARTMVVQVVRHLDIVQAKVGDFKAPPNYLALVPGTGYHGVWVDPVPQDRVLGKVAMWASVAGVKPVRLPGYWIHQPGTVAPEAPLLPGEKIVYALHGGAYTRFSAHPDETTSEAARAMIEYVECVHRTFAIEYRLSSTTPFAIAHPFPTALIDALTGYHYLVSTLRIPPASIVIMGDSAGGNLALALVRYLVEHPVPNLPPPGALLLLSPWVDLGTSHETPNSSLTTCAASDFLIPPVGPPARPTSTFLHWSIRAFSGPLGLGAAETNTYISPASRHLDNVSFAGFPRTFISAGGAEIFLDSIRTLNERMSRDLGEGVRYLEAADSVHDFLLIPKLQEPQRGETLAAIAEWVAEA</sequence>
<dbReference type="EMBL" id="JARIHO010000115">
    <property type="protein sequence ID" value="KAJ7302517.1"/>
    <property type="molecule type" value="Genomic_DNA"/>
</dbReference>
<feature type="domain" description="Alpha/beta hydrolase fold-3" evidence="2">
    <location>
        <begin position="147"/>
        <end position="384"/>
    </location>
</feature>
<evidence type="ECO:0000313" key="3">
    <source>
        <dbReference type="EMBL" id="KAJ7302517.1"/>
    </source>
</evidence>
<protein>
    <submittedName>
        <fullName evidence="3">Alpha/beta hydrolase fold-domain-containing protein</fullName>
    </submittedName>
</protein>
<dbReference type="GO" id="GO:0016787">
    <property type="term" value="F:hydrolase activity"/>
    <property type="evidence" value="ECO:0007669"/>
    <property type="project" value="UniProtKB-KW"/>
</dbReference>
<proteinExistence type="predicted"/>
<reference evidence="3" key="1">
    <citation type="submission" date="2023-03" db="EMBL/GenBank/DDBJ databases">
        <title>Massive genome expansion in bonnet fungi (Mycena s.s.) driven by repeated elements and novel gene families across ecological guilds.</title>
        <authorList>
            <consortium name="Lawrence Berkeley National Laboratory"/>
            <person name="Harder C.B."/>
            <person name="Miyauchi S."/>
            <person name="Viragh M."/>
            <person name="Kuo A."/>
            <person name="Thoen E."/>
            <person name="Andreopoulos B."/>
            <person name="Lu D."/>
            <person name="Skrede I."/>
            <person name="Drula E."/>
            <person name="Henrissat B."/>
            <person name="Morin E."/>
            <person name="Kohler A."/>
            <person name="Barry K."/>
            <person name="LaButti K."/>
            <person name="Morin E."/>
            <person name="Salamov A."/>
            <person name="Lipzen A."/>
            <person name="Mereny Z."/>
            <person name="Hegedus B."/>
            <person name="Baldrian P."/>
            <person name="Stursova M."/>
            <person name="Weitz H."/>
            <person name="Taylor A."/>
            <person name="Grigoriev I.V."/>
            <person name="Nagy L.G."/>
            <person name="Martin F."/>
            <person name="Kauserud H."/>
        </authorList>
    </citation>
    <scope>NUCLEOTIDE SEQUENCE</scope>
    <source>
        <strain evidence="3">CBHHK002</strain>
    </source>
</reference>
<evidence type="ECO:0000313" key="4">
    <source>
        <dbReference type="Proteomes" id="UP001218218"/>
    </source>
</evidence>
<dbReference type="Pfam" id="PF07859">
    <property type="entry name" value="Abhydrolase_3"/>
    <property type="match status" value="1"/>
</dbReference>
<dbReference type="SUPFAM" id="SSF53474">
    <property type="entry name" value="alpha/beta-Hydrolases"/>
    <property type="match status" value="1"/>
</dbReference>
<name>A0AAD6Z0Z1_9AGAR</name>
<gene>
    <name evidence="3" type="ORF">DFH08DRAFT_977789</name>
</gene>
<keyword evidence="1 3" id="KW-0378">Hydrolase</keyword>
<dbReference type="Proteomes" id="UP001218218">
    <property type="component" value="Unassembled WGS sequence"/>
</dbReference>
<dbReference type="InterPro" id="IPR029058">
    <property type="entry name" value="AB_hydrolase_fold"/>
</dbReference>
<dbReference type="PANTHER" id="PTHR48081:SF26">
    <property type="entry name" value="ALPHA_BETA HYDROLASE FOLD-3 DOMAIN-CONTAINING PROTEIN"/>
    <property type="match status" value="1"/>
</dbReference>
<accession>A0AAD6Z0Z1</accession>
<dbReference type="InterPro" id="IPR013094">
    <property type="entry name" value="AB_hydrolase_3"/>
</dbReference>
<dbReference type="AlphaFoldDB" id="A0AAD6Z0Z1"/>
<keyword evidence="4" id="KW-1185">Reference proteome</keyword>
<dbReference type="InterPro" id="IPR050300">
    <property type="entry name" value="GDXG_lipolytic_enzyme"/>
</dbReference>
<dbReference type="Gene3D" id="3.40.50.1820">
    <property type="entry name" value="alpha/beta hydrolase"/>
    <property type="match status" value="1"/>
</dbReference>
<comment type="caution">
    <text evidence="3">The sequence shown here is derived from an EMBL/GenBank/DDBJ whole genome shotgun (WGS) entry which is preliminary data.</text>
</comment>
<evidence type="ECO:0000256" key="1">
    <source>
        <dbReference type="ARBA" id="ARBA00022801"/>
    </source>
</evidence>
<organism evidence="3 4">
    <name type="scientific">Mycena albidolilacea</name>
    <dbReference type="NCBI Taxonomy" id="1033008"/>
    <lineage>
        <taxon>Eukaryota</taxon>
        <taxon>Fungi</taxon>
        <taxon>Dikarya</taxon>
        <taxon>Basidiomycota</taxon>
        <taxon>Agaricomycotina</taxon>
        <taxon>Agaricomycetes</taxon>
        <taxon>Agaricomycetidae</taxon>
        <taxon>Agaricales</taxon>
        <taxon>Marasmiineae</taxon>
        <taxon>Mycenaceae</taxon>
        <taxon>Mycena</taxon>
    </lineage>
</organism>
<evidence type="ECO:0000259" key="2">
    <source>
        <dbReference type="Pfam" id="PF07859"/>
    </source>
</evidence>
<dbReference type="PANTHER" id="PTHR48081">
    <property type="entry name" value="AB HYDROLASE SUPERFAMILY PROTEIN C4A8.06C"/>
    <property type="match status" value="1"/>
</dbReference>